<evidence type="ECO:0000313" key="3">
    <source>
        <dbReference type="Proteomes" id="UP000054988"/>
    </source>
</evidence>
<sequence>MTDVEGTSPLAIDVPSSVHTLPSRSQPQTLRLDDPPYSQNVEPHQQPKLRLIDLPDSPNVITNQRPNARPTLQGARELPTGYTGYPQWTPSIPTKNVPLPEAIPPWNDVLPSTPFVRPGPVQGVFSVNYNGYPQWTPLTPIGNNTLLPGALPSHFANLHPQAFCTTPTPHGPPQPLPSTPYAPYAPSQPFPGTPYGPTLQGPWLDARYPQLTPPAPAGNRSLPGIIPPWHYTNSHPQAFHFTPTPYAPPRPFPSTPYAPPKPFPGTPYGPPEPLASVPYAPPQLGPMDTPWATPRIMLPYKPFNSREHAHSETLVDHHTESHVELSGTNSSAPTLNHSTSMFVSASEFTISGGQFNNVQGDQEIHNHHSSYFHSTHQILLLSSESIREQAREPTSTSLQSSQSPDSALDDDELDAFIKINFEVEKSESTPILDRPLGGYAQFGGPLMTYAKFDGSSVEYTGLSGPSAKCTEFDESSVGCTEPVFDDEYAAFSVKGDYTPASLEEEKVLFITEEERVYALLESMESKLYGMQSILKQEIAEAISRRSRPIRIFNDASVDRAKPRTGALLEANSPSDAPTLNHGASTPVNASEFTISCGQLNNVQGDQEFRHRQSSYFHSTHQILLSSGSTAEQVRQPLLTPPDSALDDTNELDEAEKPQSIPIFGSPLSERTFDDPPVEYVEFSCCPVPEGDDTPAFEAENILFMTEEERVYALLESMENKLDRMQSILKQEIEEIRSWGATRQRSGTIPAYPMAFSGTKRSAPDSSGPTTRSSKTPKTNSKAGAGAESAKKGGAKKGGAKSTLPASQFKAKALPLHVNVTHTPLPSADTEGVPAVTADPGYLGSLTLLPSNFNTGSYGWKGSKRITVELQNDSEEKEKVQVQLTFNATVLGSKDAPGEDGEEAKHDKEEEKAEEKDEEKEVEE</sequence>
<reference evidence="2 3" key="1">
    <citation type="submission" date="2015-12" db="EMBL/GenBank/DDBJ databases">
        <title>Draft genome sequence of Moniliophthora roreri, the causal agent of frosty pod rot of cacao.</title>
        <authorList>
            <person name="Aime M.C."/>
            <person name="Diaz-Valderrama J.R."/>
            <person name="Kijpornyongpan T."/>
            <person name="Phillips-Mora W."/>
        </authorList>
    </citation>
    <scope>NUCLEOTIDE SEQUENCE [LARGE SCALE GENOMIC DNA]</scope>
    <source>
        <strain evidence="2 3">MCA 2952</strain>
    </source>
</reference>
<feature type="region of interest" description="Disordered" evidence="1">
    <location>
        <begin position="746"/>
        <end position="803"/>
    </location>
</feature>
<feature type="compositionally biased region" description="Basic and acidic residues" evidence="1">
    <location>
        <begin position="902"/>
        <end position="914"/>
    </location>
</feature>
<feature type="region of interest" description="Disordered" evidence="1">
    <location>
        <begin position="162"/>
        <end position="204"/>
    </location>
</feature>
<dbReference type="eggNOG" id="ENOG502SS2A">
    <property type="taxonomic scope" value="Eukaryota"/>
</dbReference>
<evidence type="ECO:0000256" key="1">
    <source>
        <dbReference type="SAM" id="MobiDB-lite"/>
    </source>
</evidence>
<feature type="region of interest" description="Disordered" evidence="1">
    <location>
        <begin position="638"/>
        <end position="668"/>
    </location>
</feature>
<feature type="compositionally biased region" description="Low complexity" evidence="1">
    <location>
        <begin position="393"/>
        <end position="406"/>
    </location>
</feature>
<comment type="caution">
    <text evidence="2">The sequence shown here is derived from an EMBL/GenBank/DDBJ whole genome shotgun (WGS) entry which is preliminary data.</text>
</comment>
<feature type="compositionally biased region" description="Acidic residues" evidence="1">
    <location>
        <begin position="644"/>
        <end position="653"/>
    </location>
</feature>
<evidence type="ECO:0000313" key="2">
    <source>
        <dbReference type="EMBL" id="KTB40986.1"/>
    </source>
</evidence>
<organism evidence="2 3">
    <name type="scientific">Moniliophthora roreri</name>
    <name type="common">Frosty pod rot fungus</name>
    <name type="synonym">Monilia roreri</name>
    <dbReference type="NCBI Taxonomy" id="221103"/>
    <lineage>
        <taxon>Eukaryota</taxon>
        <taxon>Fungi</taxon>
        <taxon>Dikarya</taxon>
        <taxon>Basidiomycota</taxon>
        <taxon>Agaricomycotina</taxon>
        <taxon>Agaricomycetes</taxon>
        <taxon>Agaricomycetidae</taxon>
        <taxon>Agaricales</taxon>
        <taxon>Marasmiineae</taxon>
        <taxon>Marasmiaceae</taxon>
        <taxon>Moniliophthora</taxon>
    </lineage>
</organism>
<feature type="region of interest" description="Disordered" evidence="1">
    <location>
        <begin position="1"/>
        <end position="47"/>
    </location>
</feature>
<dbReference type="AlphaFoldDB" id="A0A0W0FXL3"/>
<feature type="compositionally biased region" description="Polar residues" evidence="1">
    <location>
        <begin position="763"/>
        <end position="779"/>
    </location>
</feature>
<feature type="compositionally biased region" description="Polar residues" evidence="1">
    <location>
        <begin position="17"/>
        <end position="29"/>
    </location>
</feature>
<name>A0A0W0FXL3_MONRR</name>
<dbReference type="EMBL" id="LATX01001528">
    <property type="protein sequence ID" value="KTB40986.1"/>
    <property type="molecule type" value="Genomic_DNA"/>
</dbReference>
<dbReference type="Proteomes" id="UP000054988">
    <property type="component" value="Unassembled WGS sequence"/>
</dbReference>
<protein>
    <submittedName>
        <fullName evidence="2">Uncharacterized protein</fullName>
    </submittedName>
</protein>
<feature type="region of interest" description="Disordered" evidence="1">
    <location>
        <begin position="387"/>
        <end position="408"/>
    </location>
</feature>
<accession>A0A0W0FXL3</accession>
<feature type="region of interest" description="Disordered" evidence="1">
    <location>
        <begin position="888"/>
        <end position="923"/>
    </location>
</feature>
<gene>
    <name evidence="2" type="ORF">WG66_6437</name>
</gene>
<proteinExistence type="predicted"/>
<feature type="compositionally biased region" description="Pro residues" evidence="1">
    <location>
        <begin position="169"/>
        <end position="180"/>
    </location>
</feature>